<evidence type="ECO:0000259" key="1">
    <source>
        <dbReference type="Pfam" id="PF01370"/>
    </source>
</evidence>
<reference evidence="2 3" key="1">
    <citation type="journal article" date="2018" name="Environ. Microbiol.">
        <title>Ecological and genomic features of two widespread freshwater picocyanobacteria.</title>
        <authorList>
            <person name="Cabello-Yeves P.J."/>
            <person name="Picazo A."/>
            <person name="Camacho A."/>
            <person name="Callieri C."/>
            <person name="Rosselli R."/>
            <person name="Roda-Garcia J.J."/>
            <person name="Coutinho F.H."/>
            <person name="Rodriguez-Valera F."/>
        </authorList>
    </citation>
    <scope>NUCLEOTIDE SEQUENCE [LARGE SCALE GENOMIC DNA]</scope>
    <source>
        <strain evidence="2 3">Tous</strain>
    </source>
</reference>
<name>A0A2P7MVC9_9CYAN</name>
<dbReference type="Pfam" id="PF01370">
    <property type="entry name" value="Epimerase"/>
    <property type="match status" value="1"/>
</dbReference>
<dbReference type="NCBIfam" id="NF009035">
    <property type="entry name" value="PRK12367.1"/>
    <property type="match status" value="1"/>
</dbReference>
<dbReference type="AlphaFoldDB" id="A0A2P7MVC9"/>
<feature type="domain" description="NAD-dependent epimerase/dehydratase" evidence="1">
    <location>
        <begin position="9"/>
        <end position="114"/>
    </location>
</feature>
<dbReference type="EMBL" id="PXXO01000007">
    <property type="protein sequence ID" value="PSJ05149.1"/>
    <property type="molecule type" value="Genomic_DNA"/>
</dbReference>
<proteinExistence type="predicted"/>
<dbReference type="RefSeq" id="WP_106502773.1">
    <property type="nucleotide sequence ID" value="NZ_PXXO01000007.1"/>
</dbReference>
<dbReference type="OrthoDB" id="452815at2"/>
<dbReference type="PRINTS" id="PR00081">
    <property type="entry name" value="GDHRDH"/>
</dbReference>
<dbReference type="InterPro" id="IPR001509">
    <property type="entry name" value="Epimerase_deHydtase"/>
</dbReference>
<gene>
    <name evidence="2" type="ORF">C7K55_07335</name>
</gene>
<evidence type="ECO:0000313" key="2">
    <source>
        <dbReference type="EMBL" id="PSJ05149.1"/>
    </source>
</evidence>
<dbReference type="SUPFAM" id="SSF51735">
    <property type="entry name" value="NAD(P)-binding Rossmann-fold domains"/>
    <property type="match status" value="1"/>
</dbReference>
<dbReference type="Gene3D" id="3.40.50.720">
    <property type="entry name" value="NAD(P)-binding Rossmann-like Domain"/>
    <property type="match status" value="1"/>
</dbReference>
<protein>
    <submittedName>
        <fullName evidence="2">Short-chain dehydrogenase</fullName>
    </submittedName>
</protein>
<dbReference type="InterPro" id="IPR002347">
    <property type="entry name" value="SDR_fam"/>
</dbReference>
<organism evidence="2 3">
    <name type="scientific">Cyanobium usitatum str. Tous</name>
    <dbReference type="NCBI Taxonomy" id="2116684"/>
    <lineage>
        <taxon>Bacteria</taxon>
        <taxon>Bacillati</taxon>
        <taxon>Cyanobacteriota</taxon>
        <taxon>Cyanophyceae</taxon>
        <taxon>Synechococcales</taxon>
        <taxon>Prochlorococcaceae</taxon>
        <taxon>Cyanobium</taxon>
    </lineage>
</organism>
<comment type="caution">
    <text evidence="2">The sequence shown here is derived from an EMBL/GenBank/DDBJ whole genome shotgun (WGS) entry which is preliminary data.</text>
</comment>
<dbReference type="Proteomes" id="UP000243002">
    <property type="component" value="Unassembled WGS sequence"/>
</dbReference>
<keyword evidence="3" id="KW-1185">Reference proteome</keyword>
<accession>A0A2P7MVC9</accession>
<sequence length="246" mass="26720">MTNFDGCRIAVTGASGSLGRALLKELAQQGASLIALTSSSEPLLLLDPAGTAIPLEQVCWQCGQEQELRGLMERVDILILNHGINQQQLRSRSATALALEVNALSSWRLLELFAEVVQQSHRPERPKPEVWINTSEAEIQPALSPLYELSKRLLGSFVSLRALDLSGASGPLRIRRLVLGPFRSSLNPIGVMGPGFVANQVIAQARLGVSLIIVTPNPLTYVLMPLSTLARWGYFKLLTRPSPGQP</sequence>
<evidence type="ECO:0000313" key="3">
    <source>
        <dbReference type="Proteomes" id="UP000243002"/>
    </source>
</evidence>
<dbReference type="InterPro" id="IPR036291">
    <property type="entry name" value="NAD(P)-bd_dom_sf"/>
</dbReference>